<feature type="transmembrane region" description="Helical" evidence="1">
    <location>
        <begin position="124"/>
        <end position="151"/>
    </location>
</feature>
<reference evidence="3 4" key="1">
    <citation type="submission" date="2024-02" db="EMBL/GenBank/DDBJ databases">
        <authorList>
            <person name="Chen Y."/>
            <person name="Shah S."/>
            <person name="Dougan E. K."/>
            <person name="Thang M."/>
            <person name="Chan C."/>
        </authorList>
    </citation>
    <scope>NUCLEOTIDE SEQUENCE [LARGE SCALE GENOMIC DNA]</scope>
</reference>
<keyword evidence="1" id="KW-1133">Transmembrane helix</keyword>
<organism evidence="3 4">
    <name type="scientific">Durusdinium trenchii</name>
    <dbReference type="NCBI Taxonomy" id="1381693"/>
    <lineage>
        <taxon>Eukaryota</taxon>
        <taxon>Sar</taxon>
        <taxon>Alveolata</taxon>
        <taxon>Dinophyceae</taxon>
        <taxon>Suessiales</taxon>
        <taxon>Symbiodiniaceae</taxon>
        <taxon>Durusdinium</taxon>
    </lineage>
</organism>
<sequence>MSLVIWWSLTGVFLIVLQLLGSPLSPNKPVDITFPRTAESTIELVDAYGAEGQREYNWYEAVDLIFIVVYGTTLYLSFQTLATNAYARCTLQALVFITCAADYFEDGDALLLNNVMPFLSEDVVAEISVVATGTKFAGLFVCFTAVIILAIASRCNKNGYDALRS</sequence>
<feature type="signal peptide" evidence="2">
    <location>
        <begin position="1"/>
        <end position="21"/>
    </location>
</feature>
<feature type="chain" id="PRO_5046846941" evidence="2">
    <location>
        <begin position="22"/>
        <end position="165"/>
    </location>
</feature>
<name>A0ABP0M6I9_9DINO</name>
<evidence type="ECO:0000256" key="1">
    <source>
        <dbReference type="SAM" id="Phobius"/>
    </source>
</evidence>
<accession>A0ABP0M6I9</accession>
<evidence type="ECO:0000256" key="2">
    <source>
        <dbReference type="SAM" id="SignalP"/>
    </source>
</evidence>
<dbReference type="Proteomes" id="UP001642484">
    <property type="component" value="Unassembled WGS sequence"/>
</dbReference>
<keyword evidence="2" id="KW-0732">Signal</keyword>
<dbReference type="EMBL" id="CAXAMN010015803">
    <property type="protein sequence ID" value="CAK9046683.1"/>
    <property type="molecule type" value="Genomic_DNA"/>
</dbReference>
<evidence type="ECO:0000313" key="4">
    <source>
        <dbReference type="Proteomes" id="UP001642484"/>
    </source>
</evidence>
<evidence type="ECO:0000313" key="3">
    <source>
        <dbReference type="EMBL" id="CAK9046683.1"/>
    </source>
</evidence>
<keyword evidence="4" id="KW-1185">Reference proteome</keyword>
<keyword evidence="1" id="KW-0472">Membrane</keyword>
<keyword evidence="1" id="KW-0812">Transmembrane</keyword>
<gene>
    <name evidence="3" type="ORF">CCMP2556_LOCUS24240</name>
</gene>
<proteinExistence type="predicted"/>
<feature type="transmembrane region" description="Helical" evidence="1">
    <location>
        <begin position="85"/>
        <end position="104"/>
    </location>
</feature>
<comment type="caution">
    <text evidence="3">The sequence shown here is derived from an EMBL/GenBank/DDBJ whole genome shotgun (WGS) entry which is preliminary data.</text>
</comment>
<feature type="transmembrane region" description="Helical" evidence="1">
    <location>
        <begin position="58"/>
        <end position="78"/>
    </location>
</feature>
<protein>
    <submittedName>
        <fullName evidence="3">Uncharacterized protein</fullName>
    </submittedName>
</protein>